<sequence>MRADVEADDAGALERPVTSARGAVSGRWPGERTGESAFSRGAEPVFRRSFAARGTVCERMPAGVAASAVAGR</sequence>
<dbReference type="AlphaFoldDB" id="A0A918SY12"/>
<dbReference type="EMBL" id="BMUL01000004">
    <property type="protein sequence ID" value="GHA77517.1"/>
    <property type="molecule type" value="Genomic_DNA"/>
</dbReference>
<reference evidence="2" key="2">
    <citation type="submission" date="2020-09" db="EMBL/GenBank/DDBJ databases">
        <authorList>
            <person name="Sun Q."/>
            <person name="Ohkuma M."/>
        </authorList>
    </citation>
    <scope>NUCLEOTIDE SEQUENCE</scope>
    <source>
        <strain evidence="2">JCM 4518</strain>
    </source>
</reference>
<proteinExistence type="predicted"/>
<comment type="caution">
    <text evidence="2">The sequence shown here is derived from an EMBL/GenBank/DDBJ whole genome shotgun (WGS) entry which is preliminary data.</text>
</comment>
<evidence type="ECO:0000256" key="1">
    <source>
        <dbReference type="SAM" id="MobiDB-lite"/>
    </source>
</evidence>
<name>A0A918SY12_9ACTN</name>
<feature type="compositionally biased region" description="Acidic residues" evidence="1">
    <location>
        <begin position="1"/>
        <end position="11"/>
    </location>
</feature>
<protein>
    <submittedName>
        <fullName evidence="2">Uncharacterized protein</fullName>
    </submittedName>
</protein>
<organism evidence="2 3">
    <name type="scientific">Streptomyces termitum</name>
    <dbReference type="NCBI Taxonomy" id="67368"/>
    <lineage>
        <taxon>Bacteria</taxon>
        <taxon>Bacillati</taxon>
        <taxon>Actinomycetota</taxon>
        <taxon>Actinomycetes</taxon>
        <taxon>Kitasatosporales</taxon>
        <taxon>Streptomycetaceae</taxon>
        <taxon>Streptomyces</taxon>
    </lineage>
</organism>
<feature type="region of interest" description="Disordered" evidence="1">
    <location>
        <begin position="1"/>
        <end position="40"/>
    </location>
</feature>
<gene>
    <name evidence="2" type="ORF">GCM10010305_20650</name>
</gene>
<evidence type="ECO:0000313" key="3">
    <source>
        <dbReference type="Proteomes" id="UP000644020"/>
    </source>
</evidence>
<dbReference type="RefSeq" id="WP_189976276.1">
    <property type="nucleotide sequence ID" value="NZ_BMUL01000004.1"/>
</dbReference>
<accession>A0A918SY12</accession>
<dbReference type="Proteomes" id="UP000644020">
    <property type="component" value="Unassembled WGS sequence"/>
</dbReference>
<reference evidence="2" key="1">
    <citation type="journal article" date="2014" name="Int. J. Syst. Evol. Microbiol.">
        <title>Complete genome sequence of Corynebacterium casei LMG S-19264T (=DSM 44701T), isolated from a smear-ripened cheese.</title>
        <authorList>
            <consortium name="US DOE Joint Genome Institute (JGI-PGF)"/>
            <person name="Walter F."/>
            <person name="Albersmeier A."/>
            <person name="Kalinowski J."/>
            <person name="Ruckert C."/>
        </authorList>
    </citation>
    <scope>NUCLEOTIDE SEQUENCE</scope>
    <source>
        <strain evidence="2">JCM 4518</strain>
    </source>
</reference>
<keyword evidence="3" id="KW-1185">Reference proteome</keyword>
<evidence type="ECO:0000313" key="2">
    <source>
        <dbReference type="EMBL" id="GHA77517.1"/>
    </source>
</evidence>